<feature type="coiled-coil region" evidence="1">
    <location>
        <begin position="113"/>
        <end position="140"/>
    </location>
</feature>
<dbReference type="EMBL" id="LT962688">
    <property type="protein sequence ID" value="SOR32471.1"/>
    <property type="molecule type" value="Genomic_DNA"/>
</dbReference>
<protein>
    <recommendedName>
        <fullName evidence="3">DUF4142 domain-containing protein</fullName>
    </recommendedName>
</protein>
<evidence type="ECO:0000259" key="3">
    <source>
        <dbReference type="Pfam" id="PF13628"/>
    </source>
</evidence>
<proteinExistence type="predicted"/>
<feature type="signal peptide" evidence="2">
    <location>
        <begin position="1"/>
        <end position="25"/>
    </location>
</feature>
<accession>A0A2N9AYS5</accession>
<reference evidence="5" key="1">
    <citation type="submission" date="2017-10" db="EMBL/GenBank/DDBJ databases">
        <authorList>
            <person name="Regsiter A."/>
            <person name="William W."/>
        </authorList>
    </citation>
    <scope>NUCLEOTIDE SEQUENCE [LARGE SCALE GENOMIC DNA]</scope>
</reference>
<keyword evidence="2" id="KW-0732">Signal</keyword>
<evidence type="ECO:0000313" key="4">
    <source>
        <dbReference type="EMBL" id="SOR32471.1"/>
    </source>
</evidence>
<feature type="chain" id="PRO_5014918938" description="DUF4142 domain-containing protein" evidence="2">
    <location>
        <begin position="26"/>
        <end position="168"/>
    </location>
</feature>
<evidence type="ECO:0000256" key="2">
    <source>
        <dbReference type="SAM" id="SignalP"/>
    </source>
</evidence>
<sequence>MAVTRRWLSCSALALWFIGSSQSYADEAASRFIESAYASAVFQARISRITAAKDPRPGIKALAERVHDFRAAQLPELARIAEAIGVGVRDMLDLELRSIVENIEPLDYLALSRRYAEVEVQALSREIVAYENAARSEVQEIRDYAAATLGKLRDLNKAAQTELAAVMP</sequence>
<evidence type="ECO:0000256" key="1">
    <source>
        <dbReference type="SAM" id="Coils"/>
    </source>
</evidence>
<dbReference type="Proteomes" id="UP000233769">
    <property type="component" value="Chromosome tk0001"/>
</dbReference>
<dbReference type="Pfam" id="PF13628">
    <property type="entry name" value="DUF4142"/>
    <property type="match status" value="1"/>
</dbReference>
<keyword evidence="1" id="KW-0175">Coiled coil</keyword>
<organism evidence="4 5">
    <name type="scientific">Methylorubrum extorquens</name>
    <name type="common">Methylobacterium dichloromethanicum</name>
    <name type="synonym">Methylobacterium extorquens</name>
    <dbReference type="NCBI Taxonomy" id="408"/>
    <lineage>
        <taxon>Bacteria</taxon>
        <taxon>Pseudomonadati</taxon>
        <taxon>Pseudomonadota</taxon>
        <taxon>Alphaproteobacteria</taxon>
        <taxon>Hyphomicrobiales</taxon>
        <taxon>Methylobacteriaceae</taxon>
        <taxon>Methylorubrum</taxon>
    </lineage>
</organism>
<feature type="domain" description="DUF4142" evidence="3">
    <location>
        <begin position="29"/>
        <end position="160"/>
    </location>
</feature>
<name>A0A2N9AYS5_METEX</name>
<dbReference type="AlphaFoldDB" id="A0A2N9AYS5"/>
<dbReference type="InterPro" id="IPR025419">
    <property type="entry name" value="DUF4142"/>
</dbReference>
<gene>
    <name evidence="4" type="ORF">TK0001_5912</name>
</gene>
<evidence type="ECO:0000313" key="5">
    <source>
        <dbReference type="Proteomes" id="UP000233769"/>
    </source>
</evidence>